<keyword evidence="1 2" id="KW-0597">Phosphoprotein</keyword>
<gene>
    <name evidence="4" type="ORF">EH198_18890</name>
</gene>
<dbReference type="PANTHER" id="PTHR44591:SF3">
    <property type="entry name" value="RESPONSE REGULATORY DOMAIN-CONTAINING PROTEIN"/>
    <property type="match status" value="1"/>
</dbReference>
<dbReference type="InterPro" id="IPR011006">
    <property type="entry name" value="CheY-like_superfamily"/>
</dbReference>
<dbReference type="EMBL" id="RQPI01000013">
    <property type="protein sequence ID" value="RQW09541.1"/>
    <property type="molecule type" value="Genomic_DNA"/>
</dbReference>
<keyword evidence="5" id="KW-1185">Reference proteome</keyword>
<dbReference type="Pfam" id="PF00072">
    <property type="entry name" value="Response_reg"/>
    <property type="match status" value="1"/>
</dbReference>
<organism evidence="4 5">
    <name type="scientific">Paenibacillus rhizophilus</name>
    <dbReference type="NCBI Taxonomy" id="1850366"/>
    <lineage>
        <taxon>Bacteria</taxon>
        <taxon>Bacillati</taxon>
        <taxon>Bacillota</taxon>
        <taxon>Bacilli</taxon>
        <taxon>Bacillales</taxon>
        <taxon>Paenibacillaceae</taxon>
        <taxon>Paenibacillus</taxon>
    </lineage>
</organism>
<dbReference type="AlphaFoldDB" id="A0A3N9P017"/>
<dbReference type="Gene3D" id="3.40.50.2300">
    <property type="match status" value="1"/>
</dbReference>
<accession>A0A3N9P017</accession>
<dbReference type="OrthoDB" id="9800897at2"/>
<dbReference type="SMART" id="SM00448">
    <property type="entry name" value="REC"/>
    <property type="match status" value="1"/>
</dbReference>
<dbReference type="Proteomes" id="UP000282529">
    <property type="component" value="Unassembled WGS sequence"/>
</dbReference>
<comment type="caution">
    <text evidence="4">The sequence shown here is derived from an EMBL/GenBank/DDBJ whole genome shotgun (WGS) entry which is preliminary data.</text>
</comment>
<dbReference type="RefSeq" id="WP_124697071.1">
    <property type="nucleotide sequence ID" value="NZ_JBHUFE010000019.1"/>
</dbReference>
<name>A0A3N9P017_9BACL</name>
<dbReference type="InterPro" id="IPR050595">
    <property type="entry name" value="Bact_response_regulator"/>
</dbReference>
<sequence length="135" mass="14796">MEDNWQKVLYVEDNPLNMALMHHLFKKNLPSVLLLKAETGEIGLEIAERQQPDLIILDIGLPGLNGYETLECLQQGENTRHVPVLAISAFAQLSDIAKARQAGFAGYITKPIQVRTFTETVQSLLAGGAGSFAGY</sequence>
<feature type="modified residue" description="4-aspartylphosphate" evidence="2">
    <location>
        <position position="58"/>
    </location>
</feature>
<dbReference type="PROSITE" id="PS50110">
    <property type="entry name" value="RESPONSE_REGULATORY"/>
    <property type="match status" value="1"/>
</dbReference>
<evidence type="ECO:0000256" key="1">
    <source>
        <dbReference type="ARBA" id="ARBA00022553"/>
    </source>
</evidence>
<reference evidence="4 5" key="1">
    <citation type="submission" date="2018-11" db="EMBL/GenBank/DDBJ databases">
        <title>Genome sequence of strain 7197.</title>
        <authorList>
            <person name="Gao J."/>
            <person name="Sun J."/>
        </authorList>
    </citation>
    <scope>NUCLEOTIDE SEQUENCE [LARGE SCALE GENOMIC DNA]</scope>
    <source>
        <strain evidence="4 5">7197</strain>
    </source>
</reference>
<dbReference type="PANTHER" id="PTHR44591">
    <property type="entry name" value="STRESS RESPONSE REGULATOR PROTEIN 1"/>
    <property type="match status" value="1"/>
</dbReference>
<evidence type="ECO:0000313" key="5">
    <source>
        <dbReference type="Proteomes" id="UP000282529"/>
    </source>
</evidence>
<evidence type="ECO:0000259" key="3">
    <source>
        <dbReference type="PROSITE" id="PS50110"/>
    </source>
</evidence>
<protein>
    <submittedName>
        <fullName evidence="4">Response regulator</fullName>
    </submittedName>
</protein>
<dbReference type="SUPFAM" id="SSF52172">
    <property type="entry name" value="CheY-like"/>
    <property type="match status" value="1"/>
</dbReference>
<dbReference type="GO" id="GO:0000160">
    <property type="term" value="P:phosphorelay signal transduction system"/>
    <property type="evidence" value="ECO:0007669"/>
    <property type="project" value="InterPro"/>
</dbReference>
<feature type="domain" description="Response regulatory" evidence="3">
    <location>
        <begin position="7"/>
        <end position="125"/>
    </location>
</feature>
<dbReference type="InterPro" id="IPR001789">
    <property type="entry name" value="Sig_transdc_resp-reg_receiver"/>
</dbReference>
<proteinExistence type="predicted"/>
<evidence type="ECO:0000256" key="2">
    <source>
        <dbReference type="PROSITE-ProRule" id="PRU00169"/>
    </source>
</evidence>
<evidence type="ECO:0000313" key="4">
    <source>
        <dbReference type="EMBL" id="RQW09541.1"/>
    </source>
</evidence>